<evidence type="ECO:0008006" key="3">
    <source>
        <dbReference type="Google" id="ProtNLM"/>
    </source>
</evidence>
<dbReference type="eggNOG" id="COG0770">
    <property type="taxonomic scope" value="Bacteria"/>
</dbReference>
<dbReference type="OrthoDB" id="5338390at2"/>
<gene>
    <name evidence="1" type="ordered locus">Sulba_0726</name>
</gene>
<dbReference type="Proteomes" id="UP000006176">
    <property type="component" value="Chromosome"/>
</dbReference>
<dbReference type="HOGENOM" id="CLU_054536_0_0_7"/>
<protein>
    <recommendedName>
        <fullName evidence="3">Ferrochelatase</fullName>
    </recommendedName>
</protein>
<dbReference type="PATRIC" id="fig|760154.4.peg.724"/>
<reference evidence="1 2" key="1">
    <citation type="submission" date="2012-06" db="EMBL/GenBank/DDBJ databases">
        <title>Complete sequence of Sulfurospirillum barnesii SES-3.</title>
        <authorList>
            <consortium name="US DOE Joint Genome Institute"/>
            <person name="Lucas S."/>
            <person name="Han J."/>
            <person name="Lapidus A."/>
            <person name="Cheng J.-F."/>
            <person name="Goodwin L."/>
            <person name="Pitluck S."/>
            <person name="Peters L."/>
            <person name="Ovchinnikova G."/>
            <person name="Lu M."/>
            <person name="Detter J.C."/>
            <person name="Han C."/>
            <person name="Tapia R."/>
            <person name="Land M."/>
            <person name="Hauser L."/>
            <person name="Kyrpides N."/>
            <person name="Ivanova N."/>
            <person name="Pagani I."/>
            <person name="Stolz J."/>
            <person name="Arkin A."/>
            <person name="Dehal P."/>
            <person name="Oremland R."/>
            <person name="Saltikov C."/>
            <person name="Basu P."/>
            <person name="Hollibaugh J."/>
            <person name="Newman D."/>
            <person name="Stolyar S."/>
            <person name="Hazen T."/>
            <person name="Woyke T."/>
        </authorList>
    </citation>
    <scope>NUCLEOTIDE SEQUENCE [LARGE SCALE GENOMIC DNA]</scope>
    <source>
        <strain evidence="2">ATCC 700032 / DSM 10660 / SES-3</strain>
    </source>
</reference>
<dbReference type="KEGG" id="sba:Sulba_0726"/>
<name>I3XVQ7_SULBS</name>
<accession>I3XVQ7</accession>
<evidence type="ECO:0000313" key="1">
    <source>
        <dbReference type="EMBL" id="AFL68031.1"/>
    </source>
</evidence>
<organism evidence="1 2">
    <name type="scientific">Sulfurospirillum barnesii (strain ATCC 700032 / DSM 10660 / SES-3)</name>
    <dbReference type="NCBI Taxonomy" id="760154"/>
    <lineage>
        <taxon>Bacteria</taxon>
        <taxon>Pseudomonadati</taxon>
        <taxon>Campylobacterota</taxon>
        <taxon>Epsilonproteobacteria</taxon>
        <taxon>Campylobacterales</taxon>
        <taxon>Sulfurospirillaceae</taxon>
        <taxon>Sulfurospirillum</taxon>
    </lineage>
</organism>
<dbReference type="RefSeq" id="WP_014768911.1">
    <property type="nucleotide sequence ID" value="NC_018002.1"/>
</dbReference>
<dbReference type="STRING" id="760154.Sulba_0726"/>
<dbReference type="AlphaFoldDB" id="I3XVQ7"/>
<keyword evidence="2" id="KW-1185">Reference proteome</keyword>
<dbReference type="EMBL" id="CP003333">
    <property type="protein sequence ID" value="AFL68031.1"/>
    <property type="molecule type" value="Genomic_DNA"/>
</dbReference>
<sequence length="336" mass="38638">MKIENFVRIIDGKLSTTPPIDAFGSICFEPSRVLHGDLFIDTTASRKMIHQALEKGAYAVVSILPFMNEDEECAWIEVSTIEQTLIKLLRYTITQKSLNLLLLSPVQESLLEMIQTTPKAVKRLKGDLVHITKTILLAKEEESFFLSNALLVDKIAPVAQRLETHLHVKPTLVSKGLFLSSFTYKERFYTEQKIPSIFVEAFLCLLDFCDENAIAYTLEHLNFCEHFYPQYISQNFSKKEFGTSEKVLIFEPTFELLPSLLNAIQKAHHNPSVALCLPESLHYNFPFEGDRLWYKEPSLLLNELKTRRFTYALIIGERELFDSLLFKNTTTQLSLF</sequence>
<evidence type="ECO:0000313" key="2">
    <source>
        <dbReference type="Proteomes" id="UP000006176"/>
    </source>
</evidence>
<proteinExistence type="predicted"/>